<evidence type="ECO:0000256" key="1">
    <source>
        <dbReference type="SAM" id="MobiDB-lite"/>
    </source>
</evidence>
<evidence type="ECO:0000313" key="2">
    <source>
        <dbReference type="Proteomes" id="UP000504607"/>
    </source>
</evidence>
<dbReference type="OrthoDB" id="1930056at2759"/>
<dbReference type="RefSeq" id="XP_010906394.1">
    <property type="nucleotide sequence ID" value="XM_010908092.3"/>
</dbReference>
<name>A0A6I9QBD4_ELAGV</name>
<evidence type="ECO:0000313" key="4">
    <source>
        <dbReference type="RefSeq" id="XP_010906394.1"/>
    </source>
</evidence>
<sequence>MKREREREGRKKEERDGRRLPGSTSWPRRRGYIRMSELRDLKEGEHVVANLSELGQSIRVEATNLSNYIQSMVRQFDNAPIDYDSWHDVPSGFKEKMIAELEMKAAVPEYCNENQWRRRIDMWLTEKSMELMKEGMQEVGGSESTEGQRHLMLVVLPDKLF</sequence>
<proteinExistence type="predicted"/>
<protein>
    <submittedName>
        <fullName evidence="3 4">Uncharacterized protein LOC105033335 isoform X1</fullName>
    </submittedName>
</protein>
<feature type="compositionally biased region" description="Basic and acidic residues" evidence="1">
    <location>
        <begin position="1"/>
        <end position="19"/>
    </location>
</feature>
<organism evidence="2 4">
    <name type="scientific">Elaeis guineensis var. tenera</name>
    <name type="common">Oil palm</name>
    <dbReference type="NCBI Taxonomy" id="51953"/>
    <lineage>
        <taxon>Eukaryota</taxon>
        <taxon>Viridiplantae</taxon>
        <taxon>Streptophyta</taxon>
        <taxon>Embryophyta</taxon>
        <taxon>Tracheophyta</taxon>
        <taxon>Spermatophyta</taxon>
        <taxon>Magnoliopsida</taxon>
        <taxon>Liliopsida</taxon>
        <taxon>Arecaceae</taxon>
        <taxon>Arecoideae</taxon>
        <taxon>Cocoseae</taxon>
        <taxon>Elaeidinae</taxon>
        <taxon>Elaeis</taxon>
    </lineage>
</organism>
<gene>
    <name evidence="3 4" type="primary">LOC105033335</name>
</gene>
<reference evidence="3 4" key="1">
    <citation type="submission" date="2025-04" db="UniProtKB">
        <authorList>
            <consortium name="RefSeq"/>
        </authorList>
    </citation>
    <scope>IDENTIFICATION</scope>
</reference>
<feature type="region of interest" description="Disordered" evidence="1">
    <location>
        <begin position="1"/>
        <end position="27"/>
    </location>
</feature>
<dbReference type="Proteomes" id="UP000504607">
    <property type="component" value="Unplaced"/>
</dbReference>
<accession>A0A6I9QBD4</accession>
<dbReference type="RefSeq" id="XP_010906393.1">
    <property type="nucleotide sequence ID" value="XM_010908091.3"/>
</dbReference>
<dbReference type="AlphaFoldDB" id="A0A6I9QBD4"/>
<keyword evidence="2" id="KW-1185">Reference proteome</keyword>
<evidence type="ECO:0000313" key="3">
    <source>
        <dbReference type="RefSeq" id="XP_010906393.1"/>
    </source>
</evidence>